<dbReference type="RefSeq" id="XP_014145810.1">
    <property type="nucleotide sequence ID" value="XM_014290335.1"/>
</dbReference>
<evidence type="ECO:0000313" key="2">
    <source>
        <dbReference type="Proteomes" id="UP000054560"/>
    </source>
</evidence>
<protein>
    <submittedName>
        <fullName evidence="1">Uncharacterized protein</fullName>
    </submittedName>
</protein>
<sequence length="94" mass="10301">MFSAVGKTGPTESWPVLGAAQQAEAFLASPDYDPAQNRWFRTHPRATHLVCAGGNDIYFNFKQDGSVKFLLNAEAHIKTTADSIVSVARYLLSQ</sequence>
<dbReference type="Proteomes" id="UP000054560">
    <property type="component" value="Unassembled WGS sequence"/>
</dbReference>
<proteinExistence type="predicted"/>
<accession>A0A0L0F6X9</accession>
<dbReference type="GeneID" id="25916050"/>
<gene>
    <name evidence="1" type="ORF">SARC_15546</name>
</gene>
<feature type="non-terminal residue" evidence="1">
    <location>
        <position position="94"/>
    </location>
</feature>
<dbReference type="AlphaFoldDB" id="A0A0L0F6X9"/>
<organism evidence="1 2">
    <name type="scientific">Sphaeroforma arctica JP610</name>
    <dbReference type="NCBI Taxonomy" id="667725"/>
    <lineage>
        <taxon>Eukaryota</taxon>
        <taxon>Ichthyosporea</taxon>
        <taxon>Ichthyophonida</taxon>
        <taxon>Sphaeroforma</taxon>
    </lineage>
</organism>
<reference evidence="1 2" key="1">
    <citation type="submission" date="2011-02" db="EMBL/GenBank/DDBJ databases">
        <title>The Genome Sequence of Sphaeroforma arctica JP610.</title>
        <authorList>
            <consortium name="The Broad Institute Genome Sequencing Platform"/>
            <person name="Russ C."/>
            <person name="Cuomo C."/>
            <person name="Young S.K."/>
            <person name="Zeng Q."/>
            <person name="Gargeya S."/>
            <person name="Alvarado L."/>
            <person name="Berlin A."/>
            <person name="Chapman S.B."/>
            <person name="Chen Z."/>
            <person name="Freedman E."/>
            <person name="Gellesch M."/>
            <person name="Goldberg J."/>
            <person name="Griggs A."/>
            <person name="Gujja S."/>
            <person name="Heilman E."/>
            <person name="Heiman D."/>
            <person name="Howarth C."/>
            <person name="Mehta T."/>
            <person name="Neiman D."/>
            <person name="Pearson M."/>
            <person name="Roberts A."/>
            <person name="Saif S."/>
            <person name="Shea T."/>
            <person name="Shenoy N."/>
            <person name="Sisk P."/>
            <person name="Stolte C."/>
            <person name="Sykes S."/>
            <person name="White J."/>
            <person name="Yandava C."/>
            <person name="Burger G."/>
            <person name="Gray M.W."/>
            <person name="Holland P.W.H."/>
            <person name="King N."/>
            <person name="Lang F.B.F."/>
            <person name="Roger A.J."/>
            <person name="Ruiz-Trillo I."/>
            <person name="Haas B."/>
            <person name="Nusbaum C."/>
            <person name="Birren B."/>
        </authorList>
    </citation>
    <scope>NUCLEOTIDE SEQUENCE [LARGE SCALE GENOMIC DNA]</scope>
    <source>
        <strain evidence="1 2">JP610</strain>
    </source>
</reference>
<keyword evidence="2" id="KW-1185">Reference proteome</keyword>
<name>A0A0L0F6X9_9EUKA</name>
<evidence type="ECO:0000313" key="1">
    <source>
        <dbReference type="EMBL" id="KNC71908.1"/>
    </source>
</evidence>
<dbReference type="EMBL" id="KQ247882">
    <property type="protein sequence ID" value="KNC71908.1"/>
    <property type="molecule type" value="Genomic_DNA"/>
</dbReference>